<reference evidence="1 2" key="1">
    <citation type="submission" date="2024-01" db="EMBL/GenBank/DDBJ databases">
        <title>The genomes of 5 underutilized Papilionoideae crops provide insights into root nodulation and disease resistanc.</title>
        <authorList>
            <person name="Yuan L."/>
        </authorList>
    </citation>
    <scope>NUCLEOTIDE SEQUENCE [LARGE SCALE GENOMIC DNA]</scope>
    <source>
        <strain evidence="1">ZHUSHIDOU_FW_LH</strain>
        <tissue evidence="1">Leaf</tissue>
    </source>
</reference>
<sequence>MMWIHRTYESKLGVIGKHLLNMSDFFVAKIMNLSKIKCLSGKLLLLKQPIYLDGTLEIVTIRMILWSLRKLSKM</sequence>
<evidence type="ECO:0000313" key="2">
    <source>
        <dbReference type="Proteomes" id="UP001372338"/>
    </source>
</evidence>
<dbReference type="EMBL" id="JAYWIO010000004">
    <property type="protein sequence ID" value="KAK7268801.1"/>
    <property type="molecule type" value="Genomic_DNA"/>
</dbReference>
<keyword evidence="2" id="KW-1185">Reference proteome</keyword>
<gene>
    <name evidence="1" type="ORF">RIF29_21510</name>
</gene>
<dbReference type="AlphaFoldDB" id="A0AAN9F6S5"/>
<accession>A0AAN9F6S5</accession>
<proteinExistence type="predicted"/>
<evidence type="ECO:0000313" key="1">
    <source>
        <dbReference type="EMBL" id="KAK7268801.1"/>
    </source>
</evidence>
<dbReference type="Proteomes" id="UP001372338">
    <property type="component" value="Unassembled WGS sequence"/>
</dbReference>
<organism evidence="1 2">
    <name type="scientific">Crotalaria pallida</name>
    <name type="common">Smooth rattlebox</name>
    <name type="synonym">Crotalaria striata</name>
    <dbReference type="NCBI Taxonomy" id="3830"/>
    <lineage>
        <taxon>Eukaryota</taxon>
        <taxon>Viridiplantae</taxon>
        <taxon>Streptophyta</taxon>
        <taxon>Embryophyta</taxon>
        <taxon>Tracheophyta</taxon>
        <taxon>Spermatophyta</taxon>
        <taxon>Magnoliopsida</taxon>
        <taxon>eudicotyledons</taxon>
        <taxon>Gunneridae</taxon>
        <taxon>Pentapetalae</taxon>
        <taxon>rosids</taxon>
        <taxon>fabids</taxon>
        <taxon>Fabales</taxon>
        <taxon>Fabaceae</taxon>
        <taxon>Papilionoideae</taxon>
        <taxon>50 kb inversion clade</taxon>
        <taxon>genistoids sensu lato</taxon>
        <taxon>core genistoids</taxon>
        <taxon>Crotalarieae</taxon>
        <taxon>Crotalaria</taxon>
    </lineage>
</organism>
<protein>
    <submittedName>
        <fullName evidence="1">Uncharacterized protein</fullName>
    </submittedName>
</protein>
<comment type="caution">
    <text evidence="1">The sequence shown here is derived from an EMBL/GenBank/DDBJ whole genome shotgun (WGS) entry which is preliminary data.</text>
</comment>
<name>A0AAN9F6S5_CROPI</name>